<dbReference type="GO" id="GO:0005509">
    <property type="term" value="F:calcium ion binding"/>
    <property type="evidence" value="ECO:0007669"/>
    <property type="project" value="InterPro"/>
</dbReference>
<feature type="region of interest" description="Disordered" evidence="4">
    <location>
        <begin position="298"/>
        <end position="321"/>
    </location>
</feature>
<dbReference type="InterPro" id="IPR011992">
    <property type="entry name" value="EF-hand-dom_pair"/>
</dbReference>
<dbReference type="PROSITE" id="PS50222">
    <property type="entry name" value="EF_HAND_2"/>
    <property type="match status" value="2"/>
</dbReference>
<keyword evidence="3" id="KW-0106">Calcium</keyword>
<dbReference type="PROSITE" id="PS00018">
    <property type="entry name" value="EF_HAND_1"/>
    <property type="match status" value="1"/>
</dbReference>
<reference evidence="6 7" key="1">
    <citation type="journal article" date="2015" name="Genome Biol. Evol.">
        <title>Comparative Genomics of a Bacterivorous Green Alga Reveals Evolutionary Causalities and Consequences of Phago-Mixotrophic Mode of Nutrition.</title>
        <authorList>
            <person name="Burns J.A."/>
            <person name="Paasch A."/>
            <person name="Narechania A."/>
            <person name="Kim E."/>
        </authorList>
    </citation>
    <scope>NUCLEOTIDE SEQUENCE [LARGE SCALE GENOMIC DNA]</scope>
    <source>
        <strain evidence="6 7">PLY_AMNH</strain>
    </source>
</reference>
<dbReference type="Proteomes" id="UP001190700">
    <property type="component" value="Unassembled WGS sequence"/>
</dbReference>
<name>A0AAE0G8W9_9CHLO</name>
<evidence type="ECO:0000256" key="2">
    <source>
        <dbReference type="ARBA" id="ARBA00022737"/>
    </source>
</evidence>
<organism evidence="6 7">
    <name type="scientific">Cymbomonas tetramitiformis</name>
    <dbReference type="NCBI Taxonomy" id="36881"/>
    <lineage>
        <taxon>Eukaryota</taxon>
        <taxon>Viridiplantae</taxon>
        <taxon>Chlorophyta</taxon>
        <taxon>Pyramimonadophyceae</taxon>
        <taxon>Pyramimonadales</taxon>
        <taxon>Pyramimonadaceae</taxon>
        <taxon>Cymbomonas</taxon>
    </lineage>
</organism>
<comment type="caution">
    <text evidence="6">The sequence shown here is derived from an EMBL/GenBank/DDBJ whole genome shotgun (WGS) entry which is preliminary data.</text>
</comment>
<dbReference type="SUPFAM" id="SSF47473">
    <property type="entry name" value="EF-hand"/>
    <property type="match status" value="1"/>
</dbReference>
<keyword evidence="1" id="KW-0479">Metal-binding</keyword>
<evidence type="ECO:0000259" key="5">
    <source>
        <dbReference type="PROSITE" id="PS50222"/>
    </source>
</evidence>
<evidence type="ECO:0000256" key="1">
    <source>
        <dbReference type="ARBA" id="ARBA00022723"/>
    </source>
</evidence>
<evidence type="ECO:0000313" key="6">
    <source>
        <dbReference type="EMBL" id="KAK3273742.1"/>
    </source>
</evidence>
<dbReference type="InterPro" id="IPR018247">
    <property type="entry name" value="EF_Hand_1_Ca_BS"/>
</dbReference>
<accession>A0AAE0G8W9</accession>
<gene>
    <name evidence="6" type="ORF">CYMTET_18032</name>
</gene>
<keyword evidence="2" id="KW-0677">Repeat</keyword>
<dbReference type="Gene3D" id="1.10.238.10">
    <property type="entry name" value="EF-hand"/>
    <property type="match status" value="2"/>
</dbReference>
<evidence type="ECO:0000256" key="3">
    <source>
        <dbReference type="ARBA" id="ARBA00022837"/>
    </source>
</evidence>
<dbReference type="EMBL" id="LGRX02008284">
    <property type="protein sequence ID" value="KAK3273742.1"/>
    <property type="molecule type" value="Genomic_DNA"/>
</dbReference>
<sequence>MPARQRNGLGVTNRRQVTEVSAPSVGAISADYKNVISTSNMPPTQRKKQGELKQSRRINFVQVHSEDGNEAKQLEAPEPQPLQDVCASHTEKLQRKQSAYDKHQLKKLQRDVKDRLGQMGGSVRKAWKLLDEDQSFHISLDELKFSFQKLNLNVEDKQLEALFQLADTDGTGTVTYAEFCGALVEGNEHDSSHEVFASHPHRRELAREEQSRLLANGKVSEPARSPLLALTRASGRMGNVGASLKQLTATFRSADVEHRGLIPTAAFKRGLKKVHAELTTDEVDTLVNLADQHNSGAPSMFLYTGDEQSSTGRAPGSPTQA</sequence>
<protein>
    <recommendedName>
        <fullName evidence="5">EF-hand domain-containing protein</fullName>
    </recommendedName>
</protein>
<feature type="compositionally biased region" description="Polar residues" evidence="4">
    <location>
        <begin position="306"/>
        <end position="321"/>
    </location>
</feature>
<dbReference type="SMART" id="SM00054">
    <property type="entry name" value="EFh"/>
    <property type="match status" value="3"/>
</dbReference>
<dbReference type="InterPro" id="IPR051581">
    <property type="entry name" value="Ca-bind"/>
</dbReference>
<keyword evidence="7" id="KW-1185">Reference proteome</keyword>
<proteinExistence type="predicted"/>
<dbReference type="Pfam" id="PF13499">
    <property type="entry name" value="EF-hand_7"/>
    <property type="match status" value="1"/>
</dbReference>
<dbReference type="CDD" id="cd15898">
    <property type="entry name" value="EFh_PI-PLC"/>
    <property type="match status" value="1"/>
</dbReference>
<dbReference type="PANTHER" id="PTHR34524:SF6">
    <property type="entry name" value="CALCYPHOSINE LIKE"/>
    <property type="match status" value="1"/>
</dbReference>
<evidence type="ECO:0000256" key="4">
    <source>
        <dbReference type="SAM" id="MobiDB-lite"/>
    </source>
</evidence>
<feature type="domain" description="EF-hand" evidence="5">
    <location>
        <begin position="118"/>
        <end position="153"/>
    </location>
</feature>
<feature type="domain" description="EF-hand" evidence="5">
    <location>
        <begin position="154"/>
        <end position="189"/>
    </location>
</feature>
<dbReference type="InterPro" id="IPR002048">
    <property type="entry name" value="EF_hand_dom"/>
</dbReference>
<evidence type="ECO:0000313" key="7">
    <source>
        <dbReference type="Proteomes" id="UP001190700"/>
    </source>
</evidence>
<dbReference type="PANTHER" id="PTHR34524">
    <property type="entry name" value="CALCYPHOSIN"/>
    <property type="match status" value="1"/>
</dbReference>
<dbReference type="AlphaFoldDB" id="A0AAE0G8W9"/>